<dbReference type="InterPro" id="IPR010998">
    <property type="entry name" value="Integrase_recombinase_N"/>
</dbReference>
<evidence type="ECO:0000259" key="4">
    <source>
        <dbReference type="PROSITE" id="PS50878"/>
    </source>
</evidence>
<keyword evidence="2" id="KW-0233">DNA recombination</keyword>
<proteinExistence type="predicted"/>
<dbReference type="Gene3D" id="3.30.70.270">
    <property type="match status" value="1"/>
</dbReference>
<dbReference type="PROSITE" id="PS51898">
    <property type="entry name" value="TYR_RECOMBINASE"/>
    <property type="match status" value="1"/>
</dbReference>
<feature type="domain" description="Reverse transcriptase" evidence="4">
    <location>
        <begin position="506"/>
        <end position="688"/>
    </location>
</feature>
<dbReference type="InterPro" id="IPR011010">
    <property type="entry name" value="DNA_brk_join_enz"/>
</dbReference>
<evidence type="ECO:0000259" key="6">
    <source>
        <dbReference type="PROSITE" id="PS51900"/>
    </source>
</evidence>
<dbReference type="PROSITE" id="PS50878">
    <property type="entry name" value="RT_POL"/>
    <property type="match status" value="1"/>
</dbReference>
<feature type="compositionally biased region" description="Basic and acidic residues" evidence="3">
    <location>
        <begin position="396"/>
        <end position="407"/>
    </location>
</feature>
<dbReference type="Proteomes" id="UP000683360">
    <property type="component" value="Unassembled WGS sequence"/>
</dbReference>
<dbReference type="Pfam" id="PF00078">
    <property type="entry name" value="RVT_1"/>
    <property type="match status" value="1"/>
</dbReference>
<feature type="region of interest" description="Disordered" evidence="3">
    <location>
        <begin position="150"/>
        <end position="190"/>
    </location>
</feature>
<dbReference type="Gene3D" id="3.30.420.10">
    <property type="entry name" value="Ribonuclease H-like superfamily/Ribonuclease H"/>
    <property type="match status" value="1"/>
</dbReference>
<dbReference type="InterPro" id="IPR036397">
    <property type="entry name" value="RNaseH_sf"/>
</dbReference>
<dbReference type="EMBL" id="CAJPWZ010002026">
    <property type="protein sequence ID" value="CAG2229424.1"/>
    <property type="molecule type" value="Genomic_DNA"/>
</dbReference>
<dbReference type="GO" id="GO:0015074">
    <property type="term" value="P:DNA integration"/>
    <property type="evidence" value="ECO:0007669"/>
    <property type="project" value="InterPro"/>
</dbReference>
<evidence type="ECO:0000256" key="3">
    <source>
        <dbReference type="SAM" id="MobiDB-lite"/>
    </source>
</evidence>
<dbReference type="InterPro" id="IPR044068">
    <property type="entry name" value="CB"/>
</dbReference>
<evidence type="ECO:0000256" key="1">
    <source>
        <dbReference type="ARBA" id="ARBA00023125"/>
    </source>
</evidence>
<feature type="region of interest" description="Disordered" evidence="3">
    <location>
        <begin position="97"/>
        <end position="132"/>
    </location>
</feature>
<keyword evidence="8" id="KW-1185">Reference proteome</keyword>
<dbReference type="Gene3D" id="1.10.150.130">
    <property type="match status" value="1"/>
</dbReference>
<evidence type="ECO:0000256" key="2">
    <source>
        <dbReference type="ARBA" id="ARBA00023172"/>
    </source>
</evidence>
<dbReference type="SUPFAM" id="SSF56672">
    <property type="entry name" value="DNA/RNA polymerases"/>
    <property type="match status" value="1"/>
</dbReference>
<accession>A0A8S3TEK9</accession>
<feature type="region of interest" description="Disordered" evidence="3">
    <location>
        <begin position="387"/>
        <end position="407"/>
    </location>
</feature>
<keyword evidence="1" id="KW-0238">DNA-binding</keyword>
<evidence type="ECO:0000313" key="7">
    <source>
        <dbReference type="EMBL" id="CAG2229424.1"/>
    </source>
</evidence>
<feature type="compositionally biased region" description="Polar residues" evidence="3">
    <location>
        <begin position="150"/>
        <end position="163"/>
    </location>
</feature>
<evidence type="ECO:0000259" key="5">
    <source>
        <dbReference type="PROSITE" id="PS51898"/>
    </source>
</evidence>
<dbReference type="CDD" id="cd03714">
    <property type="entry name" value="RT_DIRS1"/>
    <property type="match status" value="1"/>
</dbReference>
<dbReference type="PANTHER" id="PTHR33050:SF7">
    <property type="entry name" value="RIBONUCLEASE H"/>
    <property type="match status" value="1"/>
</dbReference>
<gene>
    <name evidence="7" type="ORF">MEDL_42352</name>
</gene>
<evidence type="ECO:0000313" key="8">
    <source>
        <dbReference type="Proteomes" id="UP000683360"/>
    </source>
</evidence>
<organism evidence="7 8">
    <name type="scientific">Mytilus edulis</name>
    <name type="common">Blue mussel</name>
    <dbReference type="NCBI Taxonomy" id="6550"/>
    <lineage>
        <taxon>Eukaryota</taxon>
        <taxon>Metazoa</taxon>
        <taxon>Spiralia</taxon>
        <taxon>Lophotrochozoa</taxon>
        <taxon>Mollusca</taxon>
        <taxon>Bivalvia</taxon>
        <taxon>Autobranchia</taxon>
        <taxon>Pteriomorphia</taxon>
        <taxon>Mytilida</taxon>
        <taxon>Mytiloidea</taxon>
        <taxon>Mytilidae</taxon>
        <taxon>Mytilinae</taxon>
        <taxon>Mytilus</taxon>
    </lineage>
</organism>
<protein>
    <recommendedName>
        <fullName evidence="9">Reverse transcriptase domain-containing protein</fullName>
    </recommendedName>
</protein>
<sequence>MADQSSINSLQELSGLAKNSSNTDKSCIPTRLISPGYNINDDINDNVFEATVENAAFGGGASAVNHDRVPEVTPDVYNILLQNQILMQNMMKRQMFSTTDSSNNVNKNNSRKSATISRTPAPVVKKHNKHHDDYQSQLDKLFDVNNNKSEQSEQLYSDISSAESNDESVYDSDDDCSGDEELAENTSKKNDNINVLESMKDFISTEELSGPKINNDLAGYMNQGLRTRPNEDKLKELTQKYNKPANVSSLKVPRVNLGIWRQMTTRNKDVDLKLQHLQNLLSKAACPMMYMMDMFLQKSSNQQPITIQEVQSYTVTCKDTYQMLQASFSEITFRRRSFIKGDIQPQYKALCDDTTPVTDMLFGDDIKEKIKEMDAENSVFKKVGHEKSTGFHQSARGRDSIQEEKERSKVDHVVSASDVSTNDQLLDISCEQLQNFPNNFIGGKISLFFDRWKELTSDYWILDIIKGYKLEFENIPTQINKPHPLVFNAIENQYVQQEIDKFITKRIIQPVTQTEDQYVSNIFVRPKKDGTYRVILNLKQLNLDIEHIHFKMETFKTAVTSISKNCWFGSVDLKDAYYSVKVDKNDRKYLRFYWKHVLYEYTCLPNGLTTAPRIFTKILKVVFSKLRSKGHCNTPYIDDSLLVSKTYAECQKNITDTVKLLDYLGFTIHPDKSVLQPTQIIVFLGFVINSLTMRITLTEEKADNIAKLCSRLILKKEITIREFAQVIGKLVATQPGVQFAPLYIKSLEITKDILLKCHYGNFDAKMILSEDNISDLNWWVNNVKSSFNPINQKDPDFILKTDSSSKGWGAVVQDTLLETKGFWSYEEQKNHINFLELKAVLLALKWFCSSREKIHIQVYVDNMVALNYINKMGGRILKLNTLTKELWNWCINRKIWVTAFYLPGVANIEADRLSRSINVDIEWKLNENVFHIINSLFGPHDLDLFASKINHQLPRYYSYFPDSYAEASDWEDTAKSRQGQSRHDVSCTVMEHPKLVSTDITPDSGRFIYDKQPEKSTLSTSKSDNRTSHSEIKISSFQDIGELFQSYGLSKEASDIIASSWKPATKQQYWTYCKRWLSFCSEREIDIFKATELNVLEFLTLLYKQGLGYSAINTARSMLSSFLSVNREITVGQWPLVKRFLKGIFNLKPSLPRYQKTWDVNIVLQYLMTLTPVHMLTLRVLSYKLVTLLLLLTGQRLQTIHCFDLDDINVTDSSIYIDVRTLLKCSKPGSHLQPIELPAFIDDDRLCIVTVFKEYLLRTSSFRKTQKLILSCVKPYQHVSKATIARWVKTVLQLAGIDITIYKSHSTRSASTSAAFQCATSIDTILKAAGWSNDSTFRKFYNRPVSKQNYNDNFSVKVLRSQKLSN</sequence>
<dbReference type="InterPro" id="IPR002104">
    <property type="entry name" value="Integrase_catalytic"/>
</dbReference>
<name>A0A8S3TEK9_MYTED</name>
<dbReference type="PANTHER" id="PTHR33050">
    <property type="entry name" value="REVERSE TRANSCRIPTASE DOMAIN-CONTAINING PROTEIN"/>
    <property type="match status" value="1"/>
</dbReference>
<dbReference type="InterPro" id="IPR043128">
    <property type="entry name" value="Rev_trsase/Diguanyl_cyclase"/>
</dbReference>
<dbReference type="InterPro" id="IPR013762">
    <property type="entry name" value="Integrase-like_cat_sf"/>
</dbReference>
<dbReference type="GO" id="GO:0003677">
    <property type="term" value="F:DNA binding"/>
    <property type="evidence" value="ECO:0007669"/>
    <property type="project" value="UniProtKB-KW"/>
</dbReference>
<evidence type="ECO:0008006" key="9">
    <source>
        <dbReference type="Google" id="ProtNLM"/>
    </source>
</evidence>
<feature type="domain" description="Core-binding (CB)" evidence="6">
    <location>
        <begin position="1035"/>
        <end position="1127"/>
    </location>
</feature>
<dbReference type="OrthoDB" id="6140514at2759"/>
<dbReference type="CDD" id="cd09275">
    <property type="entry name" value="RNase_HI_RT_DIRS1"/>
    <property type="match status" value="1"/>
</dbReference>
<dbReference type="Pfam" id="PF00589">
    <property type="entry name" value="Phage_integrase"/>
    <property type="match status" value="1"/>
</dbReference>
<feature type="compositionally biased region" description="Low complexity" evidence="3">
    <location>
        <begin position="97"/>
        <end position="113"/>
    </location>
</feature>
<feature type="compositionally biased region" description="Acidic residues" evidence="3">
    <location>
        <begin position="164"/>
        <end position="183"/>
    </location>
</feature>
<dbReference type="Gene3D" id="3.10.10.10">
    <property type="entry name" value="HIV Type 1 Reverse Transcriptase, subunit A, domain 1"/>
    <property type="match status" value="1"/>
</dbReference>
<dbReference type="SUPFAM" id="SSF56349">
    <property type="entry name" value="DNA breaking-rejoining enzymes"/>
    <property type="match status" value="1"/>
</dbReference>
<dbReference type="Gene3D" id="1.10.443.10">
    <property type="entry name" value="Intergrase catalytic core"/>
    <property type="match status" value="1"/>
</dbReference>
<dbReference type="InterPro" id="IPR000477">
    <property type="entry name" value="RT_dom"/>
</dbReference>
<comment type="caution">
    <text evidence="7">The sequence shown here is derived from an EMBL/GenBank/DDBJ whole genome shotgun (WGS) entry which is preliminary data.</text>
</comment>
<dbReference type="InterPro" id="IPR043502">
    <property type="entry name" value="DNA/RNA_pol_sf"/>
</dbReference>
<dbReference type="InterPro" id="IPR052055">
    <property type="entry name" value="Hepadnavirus_pol/RT"/>
</dbReference>
<dbReference type="GO" id="GO:0006310">
    <property type="term" value="P:DNA recombination"/>
    <property type="evidence" value="ECO:0007669"/>
    <property type="project" value="UniProtKB-KW"/>
</dbReference>
<reference evidence="7" key="1">
    <citation type="submission" date="2021-03" db="EMBL/GenBank/DDBJ databases">
        <authorList>
            <person name="Bekaert M."/>
        </authorList>
    </citation>
    <scope>NUCLEOTIDE SEQUENCE</scope>
</reference>
<dbReference type="PROSITE" id="PS51900">
    <property type="entry name" value="CB"/>
    <property type="match status" value="1"/>
</dbReference>
<feature type="domain" description="Tyr recombinase" evidence="5">
    <location>
        <begin position="1150"/>
        <end position="1355"/>
    </location>
</feature>